<feature type="signal peptide" evidence="1">
    <location>
        <begin position="1"/>
        <end position="26"/>
    </location>
</feature>
<accession>A0ABW6WBF9</accession>
<comment type="caution">
    <text evidence="2">The sequence shown here is derived from an EMBL/GenBank/DDBJ whole genome shotgun (WGS) entry which is preliminary data.</text>
</comment>
<reference evidence="2 3" key="1">
    <citation type="submission" date="2024-10" db="EMBL/GenBank/DDBJ databases">
        <title>The Natural Products Discovery Center: Release of the First 8490 Sequenced Strains for Exploring Actinobacteria Biosynthetic Diversity.</title>
        <authorList>
            <person name="Kalkreuter E."/>
            <person name="Kautsar S.A."/>
            <person name="Yang D."/>
            <person name="Bader C.D."/>
            <person name="Teijaro C.N."/>
            <person name="Fluegel L."/>
            <person name="Davis C.M."/>
            <person name="Simpson J.R."/>
            <person name="Lauterbach L."/>
            <person name="Steele A.D."/>
            <person name="Gui C."/>
            <person name="Meng S."/>
            <person name="Li G."/>
            <person name="Viehrig K."/>
            <person name="Ye F."/>
            <person name="Su P."/>
            <person name="Kiefer A.F."/>
            <person name="Nichols A."/>
            <person name="Cepeda A.J."/>
            <person name="Yan W."/>
            <person name="Fan B."/>
            <person name="Jiang Y."/>
            <person name="Adhikari A."/>
            <person name="Zheng C.-J."/>
            <person name="Schuster L."/>
            <person name="Cowan T.M."/>
            <person name="Smanski M.J."/>
            <person name="Chevrette M.G."/>
            <person name="De Carvalho L.P.S."/>
            <person name="Shen B."/>
        </authorList>
    </citation>
    <scope>NUCLEOTIDE SEQUENCE [LARGE SCALE GENOMIC DNA]</scope>
    <source>
        <strain evidence="2 3">NPDC000087</strain>
    </source>
</reference>
<name>A0ABW6WBF9_9ACTN</name>
<keyword evidence="3" id="KW-1185">Reference proteome</keyword>
<feature type="chain" id="PRO_5046834436" evidence="1">
    <location>
        <begin position="27"/>
        <end position="405"/>
    </location>
</feature>
<organism evidence="2 3">
    <name type="scientific">Paractinoplanes globisporus</name>
    <dbReference type="NCBI Taxonomy" id="113565"/>
    <lineage>
        <taxon>Bacteria</taxon>
        <taxon>Bacillati</taxon>
        <taxon>Actinomycetota</taxon>
        <taxon>Actinomycetes</taxon>
        <taxon>Micromonosporales</taxon>
        <taxon>Micromonosporaceae</taxon>
        <taxon>Paractinoplanes</taxon>
    </lineage>
</organism>
<protein>
    <submittedName>
        <fullName evidence="2">Uncharacterized protein</fullName>
    </submittedName>
</protein>
<evidence type="ECO:0000256" key="1">
    <source>
        <dbReference type="SAM" id="SignalP"/>
    </source>
</evidence>
<proteinExistence type="predicted"/>
<evidence type="ECO:0000313" key="3">
    <source>
        <dbReference type="Proteomes" id="UP001602245"/>
    </source>
</evidence>
<dbReference type="RefSeq" id="WP_020510350.1">
    <property type="nucleotide sequence ID" value="NZ_JBIAZU010000002.1"/>
</dbReference>
<gene>
    <name evidence="2" type="ORF">ACFY35_14535</name>
</gene>
<dbReference type="Proteomes" id="UP001602245">
    <property type="component" value="Unassembled WGS sequence"/>
</dbReference>
<evidence type="ECO:0000313" key="2">
    <source>
        <dbReference type="EMBL" id="MFF5290659.1"/>
    </source>
</evidence>
<dbReference type="EMBL" id="JBIAZU010000002">
    <property type="protein sequence ID" value="MFF5290659.1"/>
    <property type="molecule type" value="Genomic_DNA"/>
</dbReference>
<keyword evidence="1" id="KW-0732">Signal</keyword>
<sequence>MSWKRLAILGATVAGMLLTTAAPSYAADPTTPGPGPAGRPVPLSMVAAIAYANCVSGGATSSDTTIANQLRSQMNGSRVGTTLNSYNVSCARAITATVAGRGLDKRAAVIAITTAITESSLHNYTEAVDYDSLGLFQQRPSQGWGTPAQLTDPVYATNAFLNAMIRKYPNNSWMSGDIGAICQAVQVSAFPDAYNVEVHDAQLLANALWTGGGGGGGGGASKYWVDTFAAAAVYASPTSTSQTGTLNAGTNYVYCKAWGRQIGSGGTYNHWWLKTDPDTGPANQYVSAYYLSRWGNDEAKDNNGVVIPDCAGAGRPKYWVDTFAAAPVYASATSTAQTGTLNAGTNYVFCKTWGRQIGSGSAYNHWWLKTDPDTGPADQFVSAYYLSRWGNDEARDNNGVVIPTC</sequence>